<feature type="coiled-coil region" evidence="1">
    <location>
        <begin position="97"/>
        <end position="131"/>
    </location>
</feature>
<name>A7RF30_NEMVE</name>
<reference evidence="2 3" key="1">
    <citation type="journal article" date="2007" name="Science">
        <title>Sea anemone genome reveals ancestral eumetazoan gene repertoire and genomic organization.</title>
        <authorList>
            <person name="Putnam N.H."/>
            <person name="Srivastava M."/>
            <person name="Hellsten U."/>
            <person name="Dirks B."/>
            <person name="Chapman J."/>
            <person name="Salamov A."/>
            <person name="Terry A."/>
            <person name="Shapiro H."/>
            <person name="Lindquist E."/>
            <person name="Kapitonov V.V."/>
            <person name="Jurka J."/>
            <person name="Genikhovich G."/>
            <person name="Grigoriev I.V."/>
            <person name="Lucas S.M."/>
            <person name="Steele R.E."/>
            <person name="Finnerty J.R."/>
            <person name="Technau U."/>
            <person name="Martindale M.Q."/>
            <person name="Rokhsar D.S."/>
        </authorList>
    </citation>
    <scope>NUCLEOTIDE SEQUENCE [LARGE SCALE GENOMIC DNA]</scope>
    <source>
        <strain evidence="3">CH2 X CH6</strain>
    </source>
</reference>
<protein>
    <submittedName>
        <fullName evidence="2">Uncharacterized protein</fullName>
    </submittedName>
</protein>
<dbReference type="HOGENOM" id="CLU_1818086_0_0_1"/>
<sequence>MNMTSCEKISRLSEAHEMTLNNLAIAQFHIQKLRDEILRLDYSIAQSNVRQQSLNCEAKKLHQQAHELDRKCILASVELKGMESNINQSEVEIINEIDRLKKKYKAVQKSNAILREKLKAKEKKTVKLKSRLSLISSWNVRT</sequence>
<gene>
    <name evidence="2" type="ORF">NEMVEDRAFT_v1g237777</name>
</gene>
<dbReference type="EMBL" id="DS469507">
    <property type="protein sequence ID" value="EDO49891.1"/>
    <property type="molecule type" value="Genomic_DNA"/>
</dbReference>
<accession>A7RF30</accession>
<keyword evidence="3" id="KW-1185">Reference proteome</keyword>
<evidence type="ECO:0000256" key="1">
    <source>
        <dbReference type="SAM" id="Coils"/>
    </source>
</evidence>
<dbReference type="Proteomes" id="UP000001593">
    <property type="component" value="Unassembled WGS sequence"/>
</dbReference>
<proteinExistence type="predicted"/>
<keyword evidence="1" id="KW-0175">Coiled coil</keyword>
<dbReference type="InParanoid" id="A7RF30"/>
<organism evidence="2 3">
    <name type="scientific">Nematostella vectensis</name>
    <name type="common">Starlet sea anemone</name>
    <dbReference type="NCBI Taxonomy" id="45351"/>
    <lineage>
        <taxon>Eukaryota</taxon>
        <taxon>Metazoa</taxon>
        <taxon>Cnidaria</taxon>
        <taxon>Anthozoa</taxon>
        <taxon>Hexacorallia</taxon>
        <taxon>Actiniaria</taxon>
        <taxon>Edwardsiidae</taxon>
        <taxon>Nematostella</taxon>
    </lineage>
</organism>
<dbReference type="OMA" id="GMESNIN"/>
<dbReference type="AlphaFoldDB" id="A7RF30"/>
<evidence type="ECO:0000313" key="2">
    <source>
        <dbReference type="EMBL" id="EDO49891.1"/>
    </source>
</evidence>
<evidence type="ECO:0000313" key="3">
    <source>
        <dbReference type="Proteomes" id="UP000001593"/>
    </source>
</evidence>